<dbReference type="OrthoDB" id="7163012at2"/>
<evidence type="ECO:0000313" key="4">
    <source>
        <dbReference type="Proteomes" id="UP000008320"/>
    </source>
</evidence>
<dbReference type="InterPro" id="IPR002566">
    <property type="entry name" value="Msp4_OMP-like"/>
</dbReference>
<organism evidence="3 4">
    <name type="scientific">Ehrlichia chaffeensis (strain ATCC CRL-10679 / Arkansas)</name>
    <dbReference type="NCBI Taxonomy" id="205920"/>
    <lineage>
        <taxon>Bacteria</taxon>
        <taxon>Pseudomonadati</taxon>
        <taxon>Pseudomonadota</taxon>
        <taxon>Alphaproteobacteria</taxon>
        <taxon>Rickettsiales</taxon>
        <taxon>Anaplasmataceae</taxon>
        <taxon>Ehrlichia</taxon>
    </lineage>
</organism>
<dbReference type="InterPro" id="IPR011250">
    <property type="entry name" value="OMP/PagP_B-barrel"/>
</dbReference>
<keyword evidence="1" id="KW-0472">Membrane</keyword>
<dbReference type="KEGG" id="ech:ECH_1125"/>
<dbReference type="STRING" id="205920.ECH_1125"/>
<evidence type="ECO:0000313" key="3">
    <source>
        <dbReference type="EMBL" id="ABD44525.1"/>
    </source>
</evidence>
<accession>Q2GF74</accession>
<dbReference type="HOGENOM" id="CLU_078984_0_0_5"/>
<feature type="transmembrane region" description="Helical" evidence="1">
    <location>
        <begin position="12"/>
        <end position="33"/>
    </location>
</feature>
<proteinExistence type="predicted"/>
<dbReference type="eggNOG" id="COG3637">
    <property type="taxonomic scope" value="Bacteria"/>
</dbReference>
<feature type="domain" description="Msp4/OMP-like" evidence="2">
    <location>
        <begin position="44"/>
        <end position="271"/>
    </location>
</feature>
<protein>
    <submittedName>
        <fullName evidence="3">Major outer membrane protein OMP-1T</fullName>
    </submittedName>
</protein>
<gene>
    <name evidence="3" type="primary">omp-1T</name>
    <name evidence="3" type="ordered locus">ECH_1125</name>
</gene>
<dbReference type="Gene3D" id="2.40.160.20">
    <property type="match status" value="1"/>
</dbReference>
<dbReference type="EMBL" id="CP000236">
    <property type="protein sequence ID" value="ABD44525.1"/>
    <property type="molecule type" value="Genomic_DNA"/>
</dbReference>
<keyword evidence="1" id="KW-0812">Transmembrane</keyword>
<evidence type="ECO:0000256" key="1">
    <source>
        <dbReference type="SAM" id="Phobius"/>
    </source>
</evidence>
<dbReference type="Pfam" id="PF01617">
    <property type="entry name" value="Surface_Ag_2"/>
    <property type="match status" value="1"/>
</dbReference>
<keyword evidence="4" id="KW-1185">Reference proteome</keyword>
<keyword evidence="1" id="KW-1133">Transmembrane helix</keyword>
<dbReference type="Proteomes" id="UP000008320">
    <property type="component" value="Chromosome"/>
</dbReference>
<dbReference type="AlphaFoldDB" id="Q2GF74"/>
<sequence>MYMYNKKHYCYIVTYVITLFFLLLPIESLSALIGNVEKDLKVSSTYVSSQYKPSIFHFRNFSIQESHPKKSSEEFKKIKANLNNILKSNAYNLQFQDNTTSFSGTIGYFSKGLRLEAEGCYQEFNVKNSNNSLIISSNKYHSRIHDENYAITTNNKLSIASIMVNTCYDISINNTSIVPYLCTGIGEDLVGLFNTIHFKLAYQGKVGMSYLINNNILLFSDIYYHKVMGNRFKNLYMQYVADPNISEETIPILAKLDIGYFGSEIGIRFMFN</sequence>
<reference evidence="3 4" key="1">
    <citation type="journal article" date="2006" name="PLoS Genet.">
        <title>Comparative genomics of emerging human ehrlichiosis agents.</title>
        <authorList>
            <person name="Dunning Hotopp J.C."/>
            <person name="Lin M."/>
            <person name="Madupu R."/>
            <person name="Crabtree J."/>
            <person name="Angiuoli S.V."/>
            <person name="Eisen J.A."/>
            <person name="Seshadri R."/>
            <person name="Ren Q."/>
            <person name="Wu M."/>
            <person name="Utterback T.R."/>
            <person name="Smith S."/>
            <person name="Lewis M."/>
            <person name="Khouri H."/>
            <person name="Zhang C."/>
            <person name="Niu H."/>
            <person name="Lin Q."/>
            <person name="Ohashi N."/>
            <person name="Zhi N."/>
            <person name="Nelson W."/>
            <person name="Brinkac L.M."/>
            <person name="Dodson R.J."/>
            <person name="Rosovitz M.J."/>
            <person name="Sundaram J."/>
            <person name="Daugherty S.C."/>
            <person name="Davidsen T."/>
            <person name="Durkin A.S."/>
            <person name="Gwinn M."/>
            <person name="Haft D.H."/>
            <person name="Selengut J.D."/>
            <person name="Sullivan S.A."/>
            <person name="Zafar N."/>
            <person name="Zhou L."/>
            <person name="Benahmed F."/>
            <person name="Forberger H."/>
            <person name="Halpin R."/>
            <person name="Mulligan S."/>
            <person name="Robinson J."/>
            <person name="White O."/>
            <person name="Rikihisa Y."/>
            <person name="Tettelin H."/>
        </authorList>
    </citation>
    <scope>NUCLEOTIDE SEQUENCE [LARGE SCALE GENOMIC DNA]</scope>
    <source>
        <strain evidence="4">ATCC CRL-10679 / Arkansas</strain>
    </source>
</reference>
<name>Q2GF74_EHRCR</name>
<evidence type="ECO:0000259" key="2">
    <source>
        <dbReference type="Pfam" id="PF01617"/>
    </source>
</evidence>
<dbReference type="SUPFAM" id="SSF56925">
    <property type="entry name" value="OMPA-like"/>
    <property type="match status" value="1"/>
</dbReference>